<dbReference type="CDD" id="cd00077">
    <property type="entry name" value="HDc"/>
    <property type="match status" value="1"/>
</dbReference>
<name>A0A2A5JQV6_PSEO7</name>
<organism evidence="4 5">
    <name type="scientific">Pseudoalteromonas piscicida</name>
    <dbReference type="NCBI Taxonomy" id="43662"/>
    <lineage>
        <taxon>Bacteria</taxon>
        <taxon>Pseudomonadati</taxon>
        <taxon>Pseudomonadota</taxon>
        <taxon>Gammaproteobacteria</taxon>
        <taxon>Alteromonadales</taxon>
        <taxon>Pseudoalteromonadaceae</taxon>
        <taxon>Pseudoalteromonas</taxon>
    </lineage>
</organism>
<dbReference type="NCBIfam" id="NF003701">
    <property type="entry name" value="PRK05318.1"/>
    <property type="match status" value="1"/>
</dbReference>
<dbReference type="InterPro" id="IPR026875">
    <property type="entry name" value="PHydrolase_assoc_dom"/>
</dbReference>
<evidence type="ECO:0000313" key="4">
    <source>
        <dbReference type="EMBL" id="PCK31854.1"/>
    </source>
</evidence>
<dbReference type="NCBIfam" id="NF041026">
    <property type="entry name" value="antiphage_dGTPase"/>
    <property type="match status" value="1"/>
</dbReference>
<dbReference type="SMART" id="SM00471">
    <property type="entry name" value="HDc"/>
    <property type="match status" value="1"/>
</dbReference>
<evidence type="ECO:0000259" key="3">
    <source>
        <dbReference type="PROSITE" id="PS51831"/>
    </source>
</evidence>
<dbReference type="Proteomes" id="UP000228621">
    <property type="component" value="Unassembled WGS sequence"/>
</dbReference>
<dbReference type="GO" id="GO:0006203">
    <property type="term" value="P:dGTP catabolic process"/>
    <property type="evidence" value="ECO:0007669"/>
    <property type="project" value="TreeGrafter"/>
</dbReference>
<evidence type="ECO:0000256" key="1">
    <source>
        <dbReference type="ARBA" id="ARBA00022801"/>
    </source>
</evidence>
<dbReference type="OrthoDB" id="9803619at2"/>
<dbReference type="Pfam" id="PF13286">
    <property type="entry name" value="HD_assoc"/>
    <property type="match status" value="1"/>
</dbReference>
<dbReference type="PANTHER" id="PTHR11373:SF40">
    <property type="entry name" value="DEOXYGUANOSINETRIPHOSPHATE TRIPHOSPHOHYDROLASE-LIKE PROTEIN 2"/>
    <property type="match status" value="1"/>
</dbReference>
<keyword evidence="1 2" id="KW-0378">Hydrolase</keyword>
<reference evidence="5" key="1">
    <citation type="journal article" date="2019" name="Genome Announc.">
        <title>Draft Genome Sequence of Pseudoalteromonas piscicida Strain 36Y ROTHPW, an Hypersaline Seawater Isolate from the South Coast of Sonora, Mexico.</title>
        <authorList>
            <person name="Sanchez-Diaz R."/>
            <person name="Molina-Garza Z.J."/>
            <person name="Cruz-Suarez L.E."/>
            <person name="Selvin J."/>
            <person name="Kiran G.S."/>
            <person name="Ibarra-Gamez J.C."/>
            <person name="Gomez-Gil B."/>
            <person name="Galaviz-Silva L."/>
        </authorList>
    </citation>
    <scope>NUCLEOTIDE SEQUENCE [LARGE SCALE GENOMIC DNA]</scope>
    <source>
        <strain evidence="5">36Y_RITHPW</strain>
    </source>
</reference>
<dbReference type="PROSITE" id="PS51831">
    <property type="entry name" value="HD"/>
    <property type="match status" value="1"/>
</dbReference>
<dbReference type="GO" id="GO:0008832">
    <property type="term" value="F:dGTPase activity"/>
    <property type="evidence" value="ECO:0007669"/>
    <property type="project" value="TreeGrafter"/>
</dbReference>
<dbReference type="PANTHER" id="PTHR11373">
    <property type="entry name" value="DEOXYNUCLEOSIDE TRIPHOSPHATE TRIPHOSPHOHYDROLASE"/>
    <property type="match status" value="1"/>
</dbReference>
<dbReference type="NCBIfam" id="TIGR01353">
    <property type="entry name" value="dGTP_triPase"/>
    <property type="match status" value="1"/>
</dbReference>
<accession>A0A2A5JQV6</accession>
<keyword evidence="5" id="KW-1185">Reference proteome</keyword>
<proteinExistence type="inferred from homology"/>
<dbReference type="RefSeq" id="WP_099641962.1">
    <property type="nucleotide sequence ID" value="NZ_JAQPZX010000035.1"/>
</dbReference>
<dbReference type="InterPro" id="IPR050135">
    <property type="entry name" value="dGTPase-like"/>
</dbReference>
<dbReference type="InterPro" id="IPR006674">
    <property type="entry name" value="HD_domain"/>
</dbReference>
<comment type="caution">
    <text evidence="4">The sequence shown here is derived from an EMBL/GenBank/DDBJ whole genome shotgun (WGS) entry which is preliminary data.</text>
</comment>
<dbReference type="HAMAP" id="MF_01212">
    <property type="entry name" value="dGTPase_type2"/>
    <property type="match status" value="1"/>
</dbReference>
<dbReference type="SUPFAM" id="SSF109604">
    <property type="entry name" value="HD-domain/PDEase-like"/>
    <property type="match status" value="1"/>
</dbReference>
<dbReference type="EMBL" id="NKHF01000043">
    <property type="protein sequence ID" value="PCK31854.1"/>
    <property type="molecule type" value="Genomic_DNA"/>
</dbReference>
<gene>
    <name evidence="4" type="ORF">CEX98_10170</name>
</gene>
<evidence type="ECO:0000313" key="5">
    <source>
        <dbReference type="Proteomes" id="UP000228621"/>
    </source>
</evidence>
<dbReference type="AlphaFoldDB" id="A0A2A5JQV6"/>
<comment type="similarity">
    <text evidence="2">Belongs to the dGTPase family. Type 2 subfamily.</text>
</comment>
<dbReference type="Pfam" id="PF01966">
    <property type="entry name" value="HD"/>
    <property type="match status" value="1"/>
</dbReference>
<dbReference type="Gene3D" id="1.10.3210.10">
    <property type="entry name" value="Hypothetical protein af1432"/>
    <property type="match status" value="1"/>
</dbReference>
<evidence type="ECO:0000256" key="2">
    <source>
        <dbReference type="HAMAP-Rule" id="MF_01212"/>
    </source>
</evidence>
<sequence length="431" mass="50021">MTANAWQQRLLAQQKNRPNDNRSPWQVDRSRIIHAAAFRRLQAKTQIMAIGVNDFYRTRLTHSLEVSQIGSGLLRHLRKQHPEFEHFPSTSLIETLCLAHDIGHPPFGHGGEIALNYLMRDHGGFEGNAQTLRIVTKLEPYTKGYGMNLTRRTLLGFIKYPALIDSLWYHQPTQTKSRKYILSSDWLPAKGIYQCDQSVFDWILSPFSQNDQIKLQETEVKDTFRHKTKFKSLDCAIMEYADDIAYAVHDLEDAIATETLNESEWYNFALPELQKLDSPWLKQNLSRITDSLFSQEESNRKDTIGELVNLFIVNCKLTTQHPEFESPLLHFTVAMSPEFQDILQVLKIFVYRRLIREPKMQQIEFSGQNLLIDLFEVLASDPMRLLPYTTQALYQQAQDETEQMRVLADYLGGMSDEYARKTHSRLFTGEL</sequence>
<dbReference type="InterPro" id="IPR023023">
    <property type="entry name" value="dNTPase_2"/>
</dbReference>
<feature type="domain" description="HD" evidence="3">
    <location>
        <begin position="59"/>
        <end position="247"/>
    </location>
</feature>
<dbReference type="InterPro" id="IPR003607">
    <property type="entry name" value="HD/PDEase_dom"/>
</dbReference>
<protein>
    <recommendedName>
        <fullName evidence="2">Deoxyguanosinetriphosphate triphosphohydrolase-like protein</fullName>
    </recommendedName>
</protein>
<dbReference type="InterPro" id="IPR006261">
    <property type="entry name" value="dGTPase"/>
</dbReference>